<name>A0A238J5T2_9RHOB</name>
<accession>A0A238J5T2</accession>
<keyword evidence="3" id="KW-1185">Reference proteome</keyword>
<protein>
    <submittedName>
        <fullName evidence="2">General secretion pathway, M protein</fullName>
    </submittedName>
</protein>
<dbReference type="GO" id="GO:0015628">
    <property type="term" value="P:protein secretion by the type II secretion system"/>
    <property type="evidence" value="ECO:0007669"/>
    <property type="project" value="InterPro"/>
</dbReference>
<dbReference type="AlphaFoldDB" id="A0A238J5T2"/>
<proteinExistence type="predicted"/>
<keyword evidence="1" id="KW-1133">Transmembrane helix</keyword>
<evidence type="ECO:0000256" key="1">
    <source>
        <dbReference type="SAM" id="Phobius"/>
    </source>
</evidence>
<keyword evidence="1" id="KW-0812">Transmembrane</keyword>
<dbReference type="Proteomes" id="UP000225972">
    <property type="component" value="Unassembled WGS sequence"/>
</dbReference>
<dbReference type="InterPro" id="IPR007690">
    <property type="entry name" value="T2SS_GspM"/>
</dbReference>
<reference evidence="3" key="1">
    <citation type="submission" date="2017-05" db="EMBL/GenBank/DDBJ databases">
        <authorList>
            <person name="Rodrigo-Torres L."/>
            <person name="Arahal R. D."/>
            <person name="Lucena T."/>
        </authorList>
    </citation>
    <scope>NUCLEOTIDE SEQUENCE [LARGE SCALE GENOMIC DNA]</scope>
    <source>
        <strain evidence="3">CECT 8649</strain>
    </source>
</reference>
<dbReference type="EMBL" id="FXXP01000001">
    <property type="protein sequence ID" value="SMX26101.1"/>
    <property type="molecule type" value="Genomic_DNA"/>
</dbReference>
<keyword evidence="1" id="KW-0472">Membrane</keyword>
<gene>
    <name evidence="2" type="ORF">TRP8649_00174</name>
</gene>
<evidence type="ECO:0000313" key="2">
    <source>
        <dbReference type="EMBL" id="SMX26101.1"/>
    </source>
</evidence>
<dbReference type="RefSeq" id="WP_099241710.1">
    <property type="nucleotide sequence ID" value="NZ_FXXP01000001.1"/>
</dbReference>
<dbReference type="Gene3D" id="3.30.1360.100">
    <property type="entry name" value="General secretion pathway protein M, EpsM"/>
    <property type="match status" value="1"/>
</dbReference>
<organism evidence="2 3">
    <name type="scientific">Pelagimonas phthalicica</name>
    <dbReference type="NCBI Taxonomy" id="1037362"/>
    <lineage>
        <taxon>Bacteria</taxon>
        <taxon>Pseudomonadati</taxon>
        <taxon>Pseudomonadota</taxon>
        <taxon>Alphaproteobacteria</taxon>
        <taxon>Rhodobacterales</taxon>
        <taxon>Roseobacteraceae</taxon>
        <taxon>Pelagimonas</taxon>
    </lineage>
</organism>
<dbReference type="Pfam" id="PF04612">
    <property type="entry name" value="T2SSM"/>
    <property type="match status" value="1"/>
</dbReference>
<feature type="transmembrane region" description="Helical" evidence="1">
    <location>
        <begin position="20"/>
        <end position="40"/>
    </location>
</feature>
<dbReference type="GO" id="GO:0015627">
    <property type="term" value="C:type II protein secretion system complex"/>
    <property type="evidence" value="ECO:0007669"/>
    <property type="project" value="InterPro"/>
</dbReference>
<sequence length="167" mass="18407">MISRLASLAATLSRREQILLGLMVGVALPAGLAVGVLLPLQEQRQAAEQSVDDSMALYQWVLDRSAEASLLTTETTDEPLKTYEPVGMSGLEDGLRRAKLWSSLTELGAETQNGVLLRFDDVDFIRLATWLTSSHPEWGYTIKSYQFQAKDAPSRVSARIELQTPAQ</sequence>
<dbReference type="OrthoDB" id="7873424at2"/>
<evidence type="ECO:0000313" key="3">
    <source>
        <dbReference type="Proteomes" id="UP000225972"/>
    </source>
</evidence>